<dbReference type="Gene3D" id="2.60.40.10">
    <property type="entry name" value="Immunoglobulins"/>
    <property type="match status" value="2"/>
</dbReference>
<gene>
    <name evidence="10" type="ORF">E7Z74_02975</name>
</gene>
<dbReference type="InterPro" id="IPR040528">
    <property type="entry name" value="Lectin-like"/>
</dbReference>
<dbReference type="Proteomes" id="UP000713479">
    <property type="component" value="Unassembled WGS sequence"/>
</dbReference>
<sequence length="1452" mass="159782">MKIKKIMIFALLILCFVSISAVNAEDMANASQTSDINDEIVTMVNNDDVLAFEEVIYFNASSANDGDGSKANPYKYVTNARIEYGDTAYFANGVYEIDELIDIFSNSETTQVKFYGESAEGTILKSTFGTVPIFVNDNARLYVWDMTFDCAVIQNQGTLEAHNVIFKNGRGADAYYKSPEYNDIFGGAIYSPGSIYFAGYGMPSYLTLDNCTFMNNSAVYGGSIYHKNGVTVIKNSKFYDSHSQLYGGVLATDGGSIIIENCIFDDCYAEGDAGGAIYAKVTNLTVKNTDFSNGHGDFGGAICNLNAVLDISNCNFNNNTAKLEGGAIYQMYGKFSLRNSNITLAEARDGGAIFIDNCTSTEMNNVKIKDTSAIRKGGAIFSNNNHLVLNDVDFENNVAGDDTIIHDQKGYEYDIDYNSNYTMMKYNSSYTGVLPSRYSLVENGLSTPIRDQQAGGNCWAFAGIAALESCILKATGISYDLSEENVKNLVELYSAYGWKYSTNEGGHDEMTYGNLLSWIGPVLESDDKYDDLSTLSTLLDPVMHVQNVYYLPARTSYSDNDAMKRAILDYGAVAVNIFMDQTNPLVWNEDKAAYYYVFGGYSPNHAVTIVGWDDTYPKSNFPMGDMAECDGAWIVKNSWGTGWGDEGYFYVSYCDPIVYALNNSHNAYTFILNDTVRYNRNYQYDIGGMTDFLITHEKTVYYKNTFTSIGNDILSAFGTFFEQNSNYEVSLFINDELVLTQNGSATLGYYTIPFDTEFLLNVGDNFTIQIRIDAPSMASFPIFEIVTASRLTYGEGISYFSYDAKNWIDCFDYVFDDPEIEHRYASQVACIKAYTRSSGLNTTSIKVNNIATQINAPTVISAIVRDQNNELIENGSVMFIINGNNYLSTISNGIANLTLAFNETGIVYVFASYLGNDQHPQANTTSKITVNKLDPNLELNIADIIVDSPLTANIIMNDEINGNVSVLINGKSYNVSVSKGKGTVEIKDEIAVGKYDAVATFDGDDKYSSATSQTSFNVTKKDINLGVDAKNIVEGDVAIINVNLMPDADGEISVVIAGKSYTAKANNGIATVEIPDLPIGAYDFTVEYKKDSKYNDATANSTLNVVDSDSKVILNASDVIKYYGGSQRLSVTMSDNAGNPISGETIIILINGVKYNRTTDSEGLASIALNLNRGDYAVEISYLGNDKYAPESITVNVFVKDTIFGENLTKVYRNDSQYYATFLDVNGNPLKTTQVSFNINGVFYNRTTDENGVARLNINLNPGEYILTAINSNTTEQYSNTIVVLSRFMDNHNIIKYYKNDTQYVVRVIGDDGNPIAGEKVTFNINGVFYSRISNATGHVKLNINLPPGDYIITAEYKGCMVSNNIHVISVLYGEDMTKNYGSSDQFKARVLDGVGNPLADAMVEFNINGVFYNRTTASNGVASLNINLMAGEYIITSIYNGYSISNKITIL</sequence>
<organism evidence="10 11">
    <name type="scientific">Methanobrevibacter millerae</name>
    <dbReference type="NCBI Taxonomy" id="230361"/>
    <lineage>
        <taxon>Archaea</taxon>
        <taxon>Methanobacteriati</taxon>
        <taxon>Methanobacteriota</taxon>
        <taxon>Methanomada group</taxon>
        <taxon>Methanobacteria</taxon>
        <taxon>Methanobacteriales</taxon>
        <taxon>Methanobacteriaceae</taxon>
        <taxon>Methanobrevibacter</taxon>
    </lineage>
</organism>
<evidence type="ECO:0000256" key="8">
    <source>
        <dbReference type="ARBA" id="ARBA00023237"/>
    </source>
</evidence>
<keyword evidence="8" id="KW-0998">Cell outer membrane</keyword>
<dbReference type="PANTHER" id="PTHR12411">
    <property type="entry name" value="CYSTEINE PROTEASE FAMILY C1-RELATED"/>
    <property type="match status" value="1"/>
</dbReference>
<dbReference type="Pfam" id="PF00112">
    <property type="entry name" value="Peptidase_C1"/>
    <property type="match status" value="1"/>
</dbReference>
<evidence type="ECO:0000259" key="9">
    <source>
        <dbReference type="SMART" id="SM00645"/>
    </source>
</evidence>
<dbReference type="Pfam" id="PF18560">
    <property type="entry name" value="Lectin_like"/>
    <property type="match status" value="1"/>
</dbReference>
<evidence type="ECO:0000256" key="6">
    <source>
        <dbReference type="ARBA" id="ARBA00022729"/>
    </source>
</evidence>
<dbReference type="InterPro" id="IPR000668">
    <property type="entry name" value="Peptidase_C1A_C"/>
</dbReference>
<dbReference type="InterPro" id="IPR013128">
    <property type="entry name" value="Peptidase_C1A"/>
</dbReference>
<evidence type="ECO:0000313" key="11">
    <source>
        <dbReference type="Proteomes" id="UP000713479"/>
    </source>
</evidence>
<evidence type="ECO:0000256" key="5">
    <source>
        <dbReference type="ARBA" id="ARBA00022525"/>
    </source>
</evidence>
<comment type="similarity">
    <text evidence="4">Belongs to the peptidase C1 family.</text>
</comment>
<dbReference type="EMBL" id="SUTF01000003">
    <property type="protein sequence ID" value="MBE6510218.1"/>
    <property type="molecule type" value="Genomic_DNA"/>
</dbReference>
<comment type="caution">
    <text evidence="10">The sequence shown here is derived from an EMBL/GenBank/DDBJ whole genome shotgun (WGS) entry which is preliminary data.</text>
</comment>
<name>A0A8T3VP77_9EURY</name>
<dbReference type="InterPro" id="IPR000169">
    <property type="entry name" value="Pept_cys_AS"/>
</dbReference>
<dbReference type="GO" id="GO:0005576">
    <property type="term" value="C:extracellular region"/>
    <property type="evidence" value="ECO:0007669"/>
    <property type="project" value="UniProtKB-SubCell"/>
</dbReference>
<evidence type="ECO:0000256" key="3">
    <source>
        <dbReference type="ARBA" id="ARBA00004613"/>
    </source>
</evidence>
<dbReference type="Pfam" id="PF02415">
    <property type="entry name" value="Chlam_PMP"/>
    <property type="match status" value="1"/>
</dbReference>
<dbReference type="SUPFAM" id="SSF54001">
    <property type="entry name" value="Cysteine proteinases"/>
    <property type="match status" value="1"/>
</dbReference>
<evidence type="ECO:0000313" key="10">
    <source>
        <dbReference type="EMBL" id="MBE6510218.1"/>
    </source>
</evidence>
<evidence type="ECO:0000256" key="2">
    <source>
        <dbReference type="ARBA" id="ARBA00004442"/>
    </source>
</evidence>
<dbReference type="InterPro" id="IPR038765">
    <property type="entry name" value="Papain-like_cys_pep_sf"/>
</dbReference>
<evidence type="ECO:0000256" key="4">
    <source>
        <dbReference type="ARBA" id="ARBA00008455"/>
    </source>
</evidence>
<accession>A0A8T3VP77</accession>
<dbReference type="GO" id="GO:0006508">
    <property type="term" value="P:proteolysis"/>
    <property type="evidence" value="ECO:0007669"/>
    <property type="project" value="InterPro"/>
</dbReference>
<dbReference type="InterPro" id="IPR011050">
    <property type="entry name" value="Pectin_lyase_fold/virulence"/>
</dbReference>
<dbReference type="Gene3D" id="3.90.70.10">
    <property type="entry name" value="Cysteine proteinases"/>
    <property type="match status" value="1"/>
</dbReference>
<keyword evidence="5" id="KW-0964">Secreted</keyword>
<dbReference type="SUPFAM" id="SSF51126">
    <property type="entry name" value="Pectin lyase-like"/>
    <property type="match status" value="1"/>
</dbReference>
<feature type="domain" description="Peptidase C1A papain C-terminal" evidence="9">
    <location>
        <begin position="434"/>
        <end position="661"/>
    </location>
</feature>
<evidence type="ECO:0000256" key="7">
    <source>
        <dbReference type="ARBA" id="ARBA00023136"/>
    </source>
</evidence>
<keyword evidence="7" id="KW-0472">Membrane</keyword>
<comment type="subcellular location">
    <subcellularLocation>
        <location evidence="1">Cell envelope</location>
    </subcellularLocation>
    <subcellularLocation>
        <location evidence="2">Cell outer membrane</location>
    </subcellularLocation>
    <subcellularLocation>
        <location evidence="3">Secreted</location>
    </subcellularLocation>
</comment>
<dbReference type="SMART" id="SM00645">
    <property type="entry name" value="Pept_C1"/>
    <property type="match status" value="1"/>
</dbReference>
<dbReference type="InterPro" id="IPR003368">
    <property type="entry name" value="POMP_repeat"/>
</dbReference>
<dbReference type="CDD" id="cd02619">
    <property type="entry name" value="Peptidase_C1"/>
    <property type="match status" value="1"/>
</dbReference>
<proteinExistence type="inferred from homology"/>
<keyword evidence="6" id="KW-0732">Signal</keyword>
<evidence type="ECO:0000256" key="1">
    <source>
        <dbReference type="ARBA" id="ARBA00004196"/>
    </source>
</evidence>
<protein>
    <submittedName>
        <fullName evidence="10">Peptidase C1</fullName>
    </submittedName>
</protein>
<dbReference type="PROSITE" id="PS00139">
    <property type="entry name" value="THIOL_PROTEASE_CYS"/>
    <property type="match status" value="1"/>
</dbReference>
<reference evidence="10" key="1">
    <citation type="submission" date="2019-04" db="EMBL/GenBank/DDBJ databases">
        <title>Evolution of Biomass-Degrading Anaerobic Consortia Revealed by Metagenomics.</title>
        <authorList>
            <person name="Peng X."/>
        </authorList>
    </citation>
    <scope>NUCLEOTIDE SEQUENCE</scope>
    <source>
        <strain evidence="10">SIG13</strain>
    </source>
</reference>
<dbReference type="GO" id="GO:0008234">
    <property type="term" value="F:cysteine-type peptidase activity"/>
    <property type="evidence" value="ECO:0007669"/>
    <property type="project" value="InterPro"/>
</dbReference>
<dbReference type="InterPro" id="IPR013783">
    <property type="entry name" value="Ig-like_fold"/>
</dbReference>